<dbReference type="EMBL" id="HE978319">
    <property type="protein sequence ID" value="CCK70908.1"/>
    <property type="molecule type" value="Genomic_DNA"/>
</dbReference>
<accession>J7RMW9</accession>
<reference evidence="1 2" key="1">
    <citation type="journal article" date="2011" name="Proc. Natl. Acad. Sci. U.S.A.">
        <title>Evolutionary erosion of yeast sex chromosomes by mating-type switching accidents.</title>
        <authorList>
            <person name="Gordon J.L."/>
            <person name="Armisen D."/>
            <person name="Proux-Wera E."/>
            <person name="Oheigeartaigh S.S."/>
            <person name="Byrne K.P."/>
            <person name="Wolfe K.H."/>
        </authorList>
    </citation>
    <scope>NUCLEOTIDE SEQUENCE [LARGE SCALE GENOMIC DNA]</scope>
    <source>
        <strain evidence="2">ATCC MYA-139 / BCRC 22969 / CBS 8797 / CCRC 22969 / KCTC 17520 / NBRC 10181 / NCYC 3082</strain>
    </source>
</reference>
<organism evidence="1 2">
    <name type="scientific">Huiozyma naganishii (strain ATCC MYA-139 / BCRC 22969 / CBS 8797 / KCTC 17520 / NBRC 10181 / NCYC 3082 / Yp74L-3)</name>
    <name type="common">Yeast</name>
    <name type="synonym">Kazachstania naganishii</name>
    <dbReference type="NCBI Taxonomy" id="1071383"/>
    <lineage>
        <taxon>Eukaryota</taxon>
        <taxon>Fungi</taxon>
        <taxon>Dikarya</taxon>
        <taxon>Ascomycota</taxon>
        <taxon>Saccharomycotina</taxon>
        <taxon>Saccharomycetes</taxon>
        <taxon>Saccharomycetales</taxon>
        <taxon>Saccharomycetaceae</taxon>
        <taxon>Huiozyma</taxon>
    </lineage>
</organism>
<keyword evidence="2" id="KW-1185">Reference proteome</keyword>
<reference evidence="2" key="2">
    <citation type="submission" date="2012-08" db="EMBL/GenBank/DDBJ databases">
        <title>Genome sequence of Kazachstania naganishii.</title>
        <authorList>
            <person name="Gordon J.L."/>
            <person name="Armisen D."/>
            <person name="Proux-Wera E."/>
            <person name="OhEigeartaigh S.S."/>
            <person name="Byrne K.P."/>
            <person name="Wolfe K.H."/>
        </authorList>
    </citation>
    <scope>NUCLEOTIDE SEQUENCE [LARGE SCALE GENOMIC DNA]</scope>
    <source>
        <strain evidence="2">ATCC MYA-139 / BCRC 22969 / CBS 8797 / CCRC 22969 / KCTC 17520 / NBRC 10181 / NCYC 3082</strain>
    </source>
</reference>
<dbReference type="OrthoDB" id="4056270at2759"/>
<evidence type="ECO:0000313" key="1">
    <source>
        <dbReference type="EMBL" id="CCK70908.1"/>
    </source>
</evidence>
<dbReference type="GeneID" id="34526623"/>
<dbReference type="Proteomes" id="UP000006310">
    <property type="component" value="Chromosome 6"/>
</dbReference>
<gene>
    <name evidence="1" type="primary">KNAG0F02430</name>
    <name evidence="1" type="ordered locus">KNAG_0F02430</name>
</gene>
<proteinExistence type="predicted"/>
<dbReference type="HOGENOM" id="CLU_1094439_0_0_1"/>
<dbReference type="AlphaFoldDB" id="J7RMW9"/>
<name>J7RMW9_HUIN7</name>
<protein>
    <submittedName>
        <fullName evidence="1">Uncharacterized protein</fullName>
    </submittedName>
</protein>
<dbReference type="RefSeq" id="XP_022465154.1">
    <property type="nucleotide sequence ID" value="XM_022608683.1"/>
</dbReference>
<sequence length="244" mass="27795">MLRETKVKKMFEPLIAEFSTCLLDFTDGLLEDIMYPSGAPTDLIISNTPVPQEHINLSENPCLGHPILFEIVALRNRITRLQSLHPVDYTPTFFNSHARKFLIDVERLFLYIDEKLHGDSRINTRCHVNTLLLREANEVCFSKIAAQFDQFNRIVECVANANKSASGDRATEEPARALSMIFLLDCVKLHNDIIKAGNVLNDYLLSLHNGIIIDTVPSLKEDLAFTAFKNHRKNLLHLDKRRAI</sequence>
<evidence type="ECO:0000313" key="2">
    <source>
        <dbReference type="Proteomes" id="UP000006310"/>
    </source>
</evidence>
<dbReference type="KEGG" id="kng:KNAG_0F02430"/>